<dbReference type="Gene3D" id="3.40.50.620">
    <property type="entry name" value="HUPs"/>
    <property type="match status" value="1"/>
</dbReference>
<comment type="cofactor">
    <cofactor evidence="2">
        <name>FAD</name>
        <dbReference type="ChEBI" id="CHEBI:57692"/>
    </cofactor>
</comment>
<evidence type="ECO:0000313" key="9">
    <source>
        <dbReference type="EMBL" id="MFC3681549.1"/>
    </source>
</evidence>
<evidence type="ECO:0000256" key="7">
    <source>
        <dbReference type="RuleBase" id="RU004182"/>
    </source>
</evidence>
<name>A0ABV7VVJ2_9GAMM</name>
<reference evidence="10" key="1">
    <citation type="journal article" date="2019" name="Int. J. Syst. Evol. Microbiol.">
        <title>The Global Catalogue of Microorganisms (GCM) 10K type strain sequencing project: providing services to taxonomists for standard genome sequencing and annotation.</title>
        <authorList>
            <consortium name="The Broad Institute Genomics Platform"/>
            <consortium name="The Broad Institute Genome Sequencing Center for Infectious Disease"/>
            <person name="Wu L."/>
            <person name="Ma J."/>
        </authorList>
    </citation>
    <scope>NUCLEOTIDE SEQUENCE [LARGE SCALE GENOMIC DNA]</scope>
    <source>
        <strain evidence="10">KCTC 42424</strain>
    </source>
</reference>
<keyword evidence="9" id="KW-0456">Lyase</keyword>
<evidence type="ECO:0000256" key="1">
    <source>
        <dbReference type="ARBA" id="ARBA00001932"/>
    </source>
</evidence>
<evidence type="ECO:0000313" key="10">
    <source>
        <dbReference type="Proteomes" id="UP001595722"/>
    </source>
</evidence>
<dbReference type="RefSeq" id="WP_376868015.1">
    <property type="nucleotide sequence ID" value="NZ_JBHRYB010000015.1"/>
</dbReference>
<comment type="similarity">
    <text evidence="3">Belongs to the DNA photolyase class-1 family.</text>
</comment>
<dbReference type="SUPFAM" id="SSF48173">
    <property type="entry name" value="Cryptochrome/photolyase FAD-binding domain"/>
    <property type="match status" value="1"/>
</dbReference>
<protein>
    <submittedName>
        <fullName evidence="9">Deoxyribodipyrimidine photo-lyase</fullName>
        <ecNumber evidence="9">4.1.99.3</ecNumber>
    </submittedName>
</protein>
<dbReference type="InterPro" id="IPR036155">
    <property type="entry name" value="Crypto/Photolyase_N_sf"/>
</dbReference>
<keyword evidence="4 7" id="KW-0285">Flavoprotein</keyword>
<dbReference type="Gene3D" id="1.25.40.80">
    <property type="match status" value="1"/>
</dbReference>
<dbReference type="Pfam" id="PF00875">
    <property type="entry name" value="DNA_photolyase"/>
    <property type="match status" value="1"/>
</dbReference>
<comment type="caution">
    <text evidence="9">The sequence shown here is derived from an EMBL/GenBank/DDBJ whole genome shotgun (WGS) entry which is preliminary data.</text>
</comment>
<evidence type="ECO:0000256" key="2">
    <source>
        <dbReference type="ARBA" id="ARBA00001974"/>
    </source>
</evidence>
<dbReference type="InterPro" id="IPR006050">
    <property type="entry name" value="DNA_photolyase_N"/>
</dbReference>
<dbReference type="InterPro" id="IPR018394">
    <property type="entry name" value="DNA_photolyase_1_CS_C"/>
</dbReference>
<dbReference type="InterPro" id="IPR014729">
    <property type="entry name" value="Rossmann-like_a/b/a_fold"/>
</dbReference>
<dbReference type="InterPro" id="IPR036134">
    <property type="entry name" value="Crypto/Photolyase_FAD-like_sf"/>
</dbReference>
<evidence type="ECO:0000256" key="3">
    <source>
        <dbReference type="ARBA" id="ARBA00005862"/>
    </source>
</evidence>
<comment type="similarity">
    <text evidence="7">Belongs to the DNA photolyase family.</text>
</comment>
<dbReference type="PROSITE" id="PS51645">
    <property type="entry name" value="PHR_CRY_ALPHA_BETA"/>
    <property type="match status" value="1"/>
</dbReference>
<accession>A0ABV7VVJ2</accession>
<evidence type="ECO:0000256" key="6">
    <source>
        <dbReference type="ARBA" id="ARBA00022991"/>
    </source>
</evidence>
<evidence type="ECO:0000256" key="4">
    <source>
        <dbReference type="ARBA" id="ARBA00022630"/>
    </source>
</evidence>
<dbReference type="PRINTS" id="PR00147">
    <property type="entry name" value="DNAPHOTLYASE"/>
</dbReference>
<dbReference type="InterPro" id="IPR005101">
    <property type="entry name" value="Cryptochr/Photolyase_FAD-bd"/>
</dbReference>
<proteinExistence type="inferred from homology"/>
<dbReference type="Gene3D" id="1.10.579.10">
    <property type="entry name" value="DNA Cyclobutane Dipyrimidine Photolyase, subunit A, domain 3"/>
    <property type="match status" value="1"/>
</dbReference>
<dbReference type="PANTHER" id="PTHR11455:SF9">
    <property type="entry name" value="CRYPTOCHROME CIRCADIAN CLOCK 5 ISOFORM X1"/>
    <property type="match status" value="1"/>
</dbReference>
<keyword evidence="6 7" id="KW-0157">Chromophore</keyword>
<dbReference type="PROSITE" id="PS00394">
    <property type="entry name" value="DNA_PHOTOLYASES_1_1"/>
    <property type="match status" value="1"/>
</dbReference>
<keyword evidence="10" id="KW-1185">Reference proteome</keyword>
<comment type="cofactor">
    <cofactor evidence="1">
        <name>(6R)-5,10-methylene-5,6,7,8-tetrahydrofolate</name>
        <dbReference type="ChEBI" id="CHEBI:15636"/>
    </cofactor>
</comment>
<dbReference type="Pfam" id="PF03441">
    <property type="entry name" value="FAD_binding_7"/>
    <property type="match status" value="1"/>
</dbReference>
<organism evidence="9 10">
    <name type="scientific">Bacterioplanoides pacificum</name>
    <dbReference type="NCBI Taxonomy" id="1171596"/>
    <lineage>
        <taxon>Bacteria</taxon>
        <taxon>Pseudomonadati</taxon>
        <taxon>Pseudomonadota</taxon>
        <taxon>Gammaproteobacteria</taxon>
        <taxon>Oceanospirillales</taxon>
        <taxon>Oceanospirillaceae</taxon>
        <taxon>Bacterioplanoides</taxon>
    </lineage>
</organism>
<feature type="domain" description="Photolyase/cryptochrome alpha/beta" evidence="8">
    <location>
        <begin position="1"/>
        <end position="144"/>
    </location>
</feature>
<dbReference type="InterPro" id="IPR002081">
    <property type="entry name" value="Cryptochrome/DNA_photolyase_1"/>
</dbReference>
<dbReference type="EC" id="4.1.99.3" evidence="9"/>
<gene>
    <name evidence="9" type="primary">phrB</name>
    <name evidence="9" type="ORF">ACFOMG_15700</name>
</gene>
<dbReference type="PANTHER" id="PTHR11455">
    <property type="entry name" value="CRYPTOCHROME"/>
    <property type="match status" value="1"/>
</dbReference>
<evidence type="ECO:0000256" key="5">
    <source>
        <dbReference type="ARBA" id="ARBA00022827"/>
    </source>
</evidence>
<dbReference type="GO" id="GO:0003904">
    <property type="term" value="F:deoxyribodipyrimidine photo-lyase activity"/>
    <property type="evidence" value="ECO:0007669"/>
    <property type="project" value="UniProtKB-EC"/>
</dbReference>
<sequence>MNRLVWFRKDLRVADNPALWQARQDLANSGAEARLYAVFFDTEVQWRQHGMGERQMNLLRCAVSELAQQLRALNIALIVIPCDTFEHSLGRLTALCDALNVSNIYANHEYEINEQRRDQTLADACQQQDDCQPRAFHRFHDQCLIPPGKVLTGDEQMYKVYSPFKRAWQKVFPGYCQPPKATPAACDGRNYQAPEQLCGDHRLPECQPDALWSSNEDDIHQQLQSFLQQSVQRYHQLRDIPSQPATSQLSCALALGLISARQCLYSAWQQNACELAGGEPGLDSWINELIWREFYRHLIVAYPQLCRHKAFKPDTENVPWRYSESDFNAWCEGKTGYPIVDAAMRQLKQTGWMHNRLRMISAMFLTKHLLIDWRWGEAWFASQLVDFDLASNNGGWQWSASTGADGAPYFRIFNPTTQSQKFDPDGQFIVRFVQELAALPAKQRHQPDSLKRRQTGYPQEIVAHKFGRERALAAFKGEPFAQVMSNNGKSYTDDLFSNNGDAAAALPDTDKKGV</sequence>
<dbReference type="Proteomes" id="UP001595722">
    <property type="component" value="Unassembled WGS sequence"/>
</dbReference>
<keyword evidence="5 7" id="KW-0274">FAD</keyword>
<dbReference type="NCBIfam" id="NF007955">
    <property type="entry name" value="PRK10674.1"/>
    <property type="match status" value="1"/>
</dbReference>
<dbReference type="EMBL" id="JBHRYB010000015">
    <property type="protein sequence ID" value="MFC3681549.1"/>
    <property type="molecule type" value="Genomic_DNA"/>
</dbReference>
<dbReference type="SUPFAM" id="SSF52425">
    <property type="entry name" value="Cryptochrome/photolyase, N-terminal domain"/>
    <property type="match status" value="1"/>
</dbReference>
<evidence type="ECO:0000259" key="8">
    <source>
        <dbReference type="PROSITE" id="PS51645"/>
    </source>
</evidence>